<dbReference type="AlphaFoldDB" id="A0A915A1M5"/>
<reference evidence="2 3" key="1">
    <citation type="submission" date="2022-11" db="UniProtKB">
        <authorList>
            <consortium name="WormBaseParasite"/>
        </authorList>
    </citation>
    <scope>IDENTIFICATION</scope>
</reference>
<protein>
    <submittedName>
        <fullName evidence="2 3">Uncharacterized protein</fullName>
    </submittedName>
</protein>
<accession>A0A915A1M5</accession>
<evidence type="ECO:0000313" key="3">
    <source>
        <dbReference type="WBParaSite" id="PgE170_g001_t05"/>
    </source>
</evidence>
<organism evidence="1 2">
    <name type="scientific">Parascaris univalens</name>
    <name type="common">Nematode worm</name>
    <dbReference type="NCBI Taxonomy" id="6257"/>
    <lineage>
        <taxon>Eukaryota</taxon>
        <taxon>Metazoa</taxon>
        <taxon>Ecdysozoa</taxon>
        <taxon>Nematoda</taxon>
        <taxon>Chromadorea</taxon>
        <taxon>Rhabditida</taxon>
        <taxon>Spirurina</taxon>
        <taxon>Ascaridomorpha</taxon>
        <taxon>Ascaridoidea</taxon>
        <taxon>Ascarididae</taxon>
        <taxon>Parascaris</taxon>
    </lineage>
</organism>
<name>A0A915A1M5_PARUN</name>
<evidence type="ECO:0000313" key="1">
    <source>
        <dbReference type="Proteomes" id="UP000887569"/>
    </source>
</evidence>
<keyword evidence="1" id="KW-1185">Reference proteome</keyword>
<dbReference type="Proteomes" id="UP000887569">
    <property type="component" value="Unplaced"/>
</dbReference>
<sequence>MMFQILWVISMRRQRMSQRWEESARRNMKRSMRWRRQCMTWRSRRTSRWRHRVATLSLRAHPAQQASPKCSRLPAHMCSIRYLFHCTCLLFNLVTTRGRRLWRLVLGIGGCLKNKAFRGTGFATAL</sequence>
<proteinExistence type="predicted"/>
<dbReference type="WBParaSite" id="PgE170_g001_t04">
    <property type="protein sequence ID" value="PgE170_g001_t04"/>
    <property type="gene ID" value="PgE170_g001"/>
</dbReference>
<dbReference type="WBParaSite" id="PgE170_g001_t05">
    <property type="protein sequence ID" value="PgE170_g001_t05"/>
    <property type="gene ID" value="PgE170_g001"/>
</dbReference>
<evidence type="ECO:0000313" key="2">
    <source>
        <dbReference type="WBParaSite" id="PgE170_g001_t04"/>
    </source>
</evidence>